<dbReference type="RefSeq" id="WP_073296115.1">
    <property type="nucleotide sequence ID" value="NZ_FQUF01000007.1"/>
</dbReference>
<dbReference type="OrthoDB" id="2656984at2"/>
<feature type="transmembrane region" description="Helical" evidence="1">
    <location>
        <begin position="85"/>
        <end position="103"/>
    </location>
</feature>
<gene>
    <name evidence="2" type="ORF">SAMN02745249_00584</name>
</gene>
<protein>
    <submittedName>
        <fullName evidence="2">Uncharacterized protein</fullName>
    </submittedName>
</protein>
<feature type="transmembrane region" description="Helical" evidence="1">
    <location>
        <begin position="61"/>
        <end position="78"/>
    </location>
</feature>
<accession>A0A1M4U4N1</accession>
<evidence type="ECO:0000256" key="1">
    <source>
        <dbReference type="SAM" id="Phobius"/>
    </source>
</evidence>
<dbReference type="AlphaFoldDB" id="A0A1M4U4N1"/>
<evidence type="ECO:0000313" key="3">
    <source>
        <dbReference type="Proteomes" id="UP000184128"/>
    </source>
</evidence>
<keyword evidence="1" id="KW-0812">Transmembrane</keyword>
<keyword evidence="3" id="KW-1185">Reference proteome</keyword>
<proteinExistence type="predicted"/>
<dbReference type="Proteomes" id="UP000184128">
    <property type="component" value="Unassembled WGS sequence"/>
</dbReference>
<evidence type="ECO:0000313" key="2">
    <source>
        <dbReference type="EMBL" id="SHE51594.1"/>
    </source>
</evidence>
<feature type="transmembrane region" description="Helical" evidence="1">
    <location>
        <begin position="6"/>
        <end position="25"/>
    </location>
</feature>
<name>A0A1M4U4N1_9LACT</name>
<keyword evidence="1" id="KW-0472">Membrane</keyword>
<keyword evidence="1" id="KW-1133">Transmembrane helix</keyword>
<reference evidence="2 3" key="1">
    <citation type="submission" date="2016-11" db="EMBL/GenBank/DDBJ databases">
        <authorList>
            <person name="Jaros S."/>
            <person name="Januszkiewicz K."/>
            <person name="Wedrychowicz H."/>
        </authorList>
    </citation>
    <scope>NUCLEOTIDE SEQUENCE [LARGE SCALE GENOMIC DNA]</scope>
    <source>
        <strain evidence="2 3">DSM 15692</strain>
    </source>
</reference>
<dbReference type="EMBL" id="FQUF01000007">
    <property type="protein sequence ID" value="SHE51594.1"/>
    <property type="molecule type" value="Genomic_DNA"/>
</dbReference>
<feature type="transmembrane region" description="Helical" evidence="1">
    <location>
        <begin position="32"/>
        <end position="49"/>
    </location>
</feature>
<organism evidence="2 3">
    <name type="scientific">Atopostipes suicloacalis DSM 15692</name>
    <dbReference type="NCBI Taxonomy" id="1121025"/>
    <lineage>
        <taxon>Bacteria</taxon>
        <taxon>Bacillati</taxon>
        <taxon>Bacillota</taxon>
        <taxon>Bacilli</taxon>
        <taxon>Lactobacillales</taxon>
        <taxon>Carnobacteriaceae</taxon>
        <taxon>Atopostipes</taxon>
    </lineage>
</organism>
<sequence length="104" mass="11374">MALGILKIVFIVLIILVVAGQFLLYKEYWRRGAIIGNTVLGIVISYMAFSALPSNYIGQKVLALVWGVIALIAFVLDLRSKDSLLISKIMLTVSIVGGVIHLMI</sequence>